<comment type="caution">
    <text evidence="1">The sequence shown here is derived from an EMBL/GenBank/DDBJ whole genome shotgun (WGS) entry which is preliminary data.</text>
</comment>
<name>A0ACB9GC45_CICIN</name>
<reference evidence="1 2" key="2">
    <citation type="journal article" date="2022" name="Mol. Ecol. Resour.">
        <title>The genomes of chicory, endive, great burdock and yacon provide insights into Asteraceae paleo-polyploidization history and plant inulin production.</title>
        <authorList>
            <person name="Fan W."/>
            <person name="Wang S."/>
            <person name="Wang H."/>
            <person name="Wang A."/>
            <person name="Jiang F."/>
            <person name="Liu H."/>
            <person name="Zhao H."/>
            <person name="Xu D."/>
            <person name="Zhang Y."/>
        </authorList>
    </citation>
    <scope>NUCLEOTIDE SEQUENCE [LARGE SCALE GENOMIC DNA]</scope>
    <source>
        <strain evidence="2">cv. Punajuju</strain>
        <tissue evidence="1">Leaves</tissue>
    </source>
</reference>
<evidence type="ECO:0000313" key="2">
    <source>
        <dbReference type="Proteomes" id="UP001055811"/>
    </source>
</evidence>
<dbReference type="EMBL" id="CM042010">
    <property type="protein sequence ID" value="KAI3780646.1"/>
    <property type="molecule type" value="Genomic_DNA"/>
</dbReference>
<reference evidence="2" key="1">
    <citation type="journal article" date="2022" name="Mol. Ecol. Resour.">
        <title>The genomes of chicory, endive, great burdock and yacon provide insights into Asteraceae palaeo-polyploidization history and plant inulin production.</title>
        <authorList>
            <person name="Fan W."/>
            <person name="Wang S."/>
            <person name="Wang H."/>
            <person name="Wang A."/>
            <person name="Jiang F."/>
            <person name="Liu H."/>
            <person name="Zhao H."/>
            <person name="Xu D."/>
            <person name="Zhang Y."/>
        </authorList>
    </citation>
    <scope>NUCLEOTIDE SEQUENCE [LARGE SCALE GENOMIC DNA]</scope>
    <source>
        <strain evidence="2">cv. Punajuju</strain>
    </source>
</reference>
<protein>
    <submittedName>
        <fullName evidence="1">Uncharacterized protein</fullName>
    </submittedName>
</protein>
<organism evidence="1 2">
    <name type="scientific">Cichorium intybus</name>
    <name type="common">Chicory</name>
    <dbReference type="NCBI Taxonomy" id="13427"/>
    <lineage>
        <taxon>Eukaryota</taxon>
        <taxon>Viridiplantae</taxon>
        <taxon>Streptophyta</taxon>
        <taxon>Embryophyta</taxon>
        <taxon>Tracheophyta</taxon>
        <taxon>Spermatophyta</taxon>
        <taxon>Magnoliopsida</taxon>
        <taxon>eudicotyledons</taxon>
        <taxon>Gunneridae</taxon>
        <taxon>Pentapetalae</taxon>
        <taxon>asterids</taxon>
        <taxon>campanulids</taxon>
        <taxon>Asterales</taxon>
        <taxon>Asteraceae</taxon>
        <taxon>Cichorioideae</taxon>
        <taxon>Cichorieae</taxon>
        <taxon>Cichoriinae</taxon>
        <taxon>Cichorium</taxon>
    </lineage>
</organism>
<proteinExistence type="predicted"/>
<gene>
    <name evidence="1" type="ORF">L2E82_10631</name>
</gene>
<dbReference type="Proteomes" id="UP001055811">
    <property type="component" value="Linkage Group LG02"/>
</dbReference>
<sequence length="72" mass="8645">MEKRHNSQMMKHVLVNNATLQWNGDRHRDIIKRMGMTILSSCLETLRVLRGVKKSRRICRKLILFLFPRLKK</sequence>
<accession>A0ACB9GC45</accession>
<evidence type="ECO:0000313" key="1">
    <source>
        <dbReference type="EMBL" id="KAI3780646.1"/>
    </source>
</evidence>
<keyword evidence="2" id="KW-1185">Reference proteome</keyword>